<dbReference type="Gene3D" id="1.10.287.950">
    <property type="entry name" value="Methyl-accepting chemotaxis protein"/>
    <property type="match status" value="1"/>
</dbReference>
<dbReference type="KEGG" id="acae:HYG86_06570"/>
<accession>A0A7G9W6Z8</accession>
<sequence length="587" mass="64462">MRRFFRKKQRSDKSVKKKSGFSIRSKLIFSTAIFLCIILGLGAYAISIIGALNNQTTHITTEIIHGVTISQEINTVFSEYGSYEYQHIMSDSQGEMANIEQEMLLKKQRIEELLASYEANITSDEDKGLFTFVNNTWTSYVGRSERVLELSKGDDSAAALTRLRAGDKDFLYIDMKYGLSNLEAYNIALAHESRVEANDNYIFARNLTSSVIGSAILLGLVLQVIIIRSITKPLRLMQSKLDNLVENGGDLKQVIDIRTNDELGSLAETVNRFIGNLRVIVRDISSVAEQLSSSAIQLSSTSQQSSTAAEEVARAIGEIASGSSDQAKETEEGVEFITDLGQLVEKNYRQAQDLNMTTEKVDVLKNEGLEIVSELVEKSQQSSKAAKEVHEIILTTNEAADKIQEASLMIKNIAEQTNLLALNAAIEAARAGEAGRGFAVVADEIRKLAEQSNGFTGQIAEIIGELSNKTVTAVKTMAELGEIVSYQAKSVDETSTKFDGIANSIENMKKAIDVMANSSREMEEKKDKIISIMENLSAISEENAAGTEEASASVQEQTSAMDEIANASHTLSKLAEEMQQKISKFEY</sequence>
<evidence type="ECO:0000256" key="2">
    <source>
        <dbReference type="ARBA" id="ARBA00029447"/>
    </source>
</evidence>
<dbReference type="SMART" id="SM00283">
    <property type="entry name" value="MA"/>
    <property type="match status" value="1"/>
</dbReference>
<dbReference type="Pfam" id="PF00672">
    <property type="entry name" value="HAMP"/>
    <property type="match status" value="1"/>
</dbReference>
<dbReference type="CDD" id="cd06225">
    <property type="entry name" value="HAMP"/>
    <property type="match status" value="1"/>
</dbReference>
<keyword evidence="8" id="KW-1185">Reference proteome</keyword>
<name>A0A7G9W6Z8_ALKCA</name>
<reference evidence="7 8" key="1">
    <citation type="submission" date="2020-07" db="EMBL/GenBank/DDBJ databases">
        <title>Alkalicella. sp. LB2 genome.</title>
        <authorList>
            <person name="Postec A."/>
            <person name="Quemeneur M."/>
        </authorList>
    </citation>
    <scope>NUCLEOTIDE SEQUENCE [LARGE SCALE GENOMIC DNA]</scope>
    <source>
        <strain evidence="7 8">LB2</strain>
    </source>
</reference>
<dbReference type="InterPro" id="IPR024478">
    <property type="entry name" value="HlyB_4HB_MCP"/>
</dbReference>
<feature type="coiled-coil region" evidence="4">
    <location>
        <begin position="96"/>
        <end position="127"/>
    </location>
</feature>
<dbReference type="Pfam" id="PF00015">
    <property type="entry name" value="MCPsignal"/>
    <property type="match status" value="1"/>
</dbReference>
<evidence type="ECO:0000256" key="1">
    <source>
        <dbReference type="ARBA" id="ARBA00023224"/>
    </source>
</evidence>
<feature type="coiled-coil region" evidence="4">
    <location>
        <begin position="505"/>
        <end position="542"/>
    </location>
</feature>
<dbReference type="InterPro" id="IPR004089">
    <property type="entry name" value="MCPsignal_dom"/>
</dbReference>
<dbReference type="Pfam" id="PF12729">
    <property type="entry name" value="4HB_MCP_1"/>
    <property type="match status" value="1"/>
</dbReference>
<keyword evidence="1 3" id="KW-0807">Transducer</keyword>
<dbReference type="Proteomes" id="UP000516160">
    <property type="component" value="Chromosome"/>
</dbReference>
<evidence type="ECO:0000259" key="6">
    <source>
        <dbReference type="PROSITE" id="PS50885"/>
    </source>
</evidence>
<evidence type="ECO:0000259" key="5">
    <source>
        <dbReference type="PROSITE" id="PS50111"/>
    </source>
</evidence>
<comment type="similarity">
    <text evidence="2">Belongs to the methyl-accepting chemotaxis (MCP) protein family.</text>
</comment>
<feature type="domain" description="HAMP" evidence="6">
    <location>
        <begin position="228"/>
        <end position="282"/>
    </location>
</feature>
<dbReference type="GO" id="GO:0007165">
    <property type="term" value="P:signal transduction"/>
    <property type="evidence" value="ECO:0007669"/>
    <property type="project" value="UniProtKB-KW"/>
</dbReference>
<dbReference type="PROSITE" id="PS50885">
    <property type="entry name" value="HAMP"/>
    <property type="match status" value="1"/>
</dbReference>
<dbReference type="EMBL" id="CP058559">
    <property type="protein sequence ID" value="QNO14460.1"/>
    <property type="molecule type" value="Genomic_DNA"/>
</dbReference>
<dbReference type="PANTHER" id="PTHR32089:SF112">
    <property type="entry name" value="LYSOZYME-LIKE PROTEIN-RELATED"/>
    <property type="match status" value="1"/>
</dbReference>
<dbReference type="PROSITE" id="PS50111">
    <property type="entry name" value="CHEMOTAXIS_TRANSDUC_2"/>
    <property type="match status" value="1"/>
</dbReference>
<dbReference type="PANTHER" id="PTHR32089">
    <property type="entry name" value="METHYL-ACCEPTING CHEMOTAXIS PROTEIN MCPB"/>
    <property type="match status" value="1"/>
</dbReference>
<dbReference type="GO" id="GO:0016020">
    <property type="term" value="C:membrane"/>
    <property type="evidence" value="ECO:0007669"/>
    <property type="project" value="InterPro"/>
</dbReference>
<evidence type="ECO:0000256" key="4">
    <source>
        <dbReference type="SAM" id="Coils"/>
    </source>
</evidence>
<evidence type="ECO:0000256" key="3">
    <source>
        <dbReference type="PROSITE-ProRule" id="PRU00284"/>
    </source>
</evidence>
<dbReference type="SUPFAM" id="SSF58104">
    <property type="entry name" value="Methyl-accepting chemotaxis protein (MCP) signaling domain"/>
    <property type="match status" value="1"/>
</dbReference>
<gene>
    <name evidence="7" type="ORF">HYG86_06570</name>
</gene>
<evidence type="ECO:0000313" key="7">
    <source>
        <dbReference type="EMBL" id="QNO14460.1"/>
    </source>
</evidence>
<dbReference type="AlphaFoldDB" id="A0A7G9W6Z8"/>
<dbReference type="InterPro" id="IPR003660">
    <property type="entry name" value="HAMP_dom"/>
</dbReference>
<dbReference type="SMART" id="SM00304">
    <property type="entry name" value="HAMP"/>
    <property type="match status" value="1"/>
</dbReference>
<feature type="domain" description="Methyl-accepting transducer" evidence="5">
    <location>
        <begin position="301"/>
        <end position="558"/>
    </location>
</feature>
<dbReference type="RefSeq" id="WP_213168170.1">
    <property type="nucleotide sequence ID" value="NZ_CP058559.1"/>
</dbReference>
<protein>
    <submittedName>
        <fullName evidence="7">Methyl-accepting chemotaxis protein</fullName>
    </submittedName>
</protein>
<organism evidence="7 8">
    <name type="scientific">Alkalicella caledoniensis</name>
    <dbReference type="NCBI Taxonomy" id="2731377"/>
    <lineage>
        <taxon>Bacteria</taxon>
        <taxon>Bacillati</taxon>
        <taxon>Bacillota</taxon>
        <taxon>Clostridia</taxon>
        <taxon>Eubacteriales</taxon>
        <taxon>Proteinivoracaceae</taxon>
        <taxon>Alkalicella</taxon>
    </lineage>
</organism>
<proteinExistence type="inferred from homology"/>
<evidence type="ECO:0000313" key="8">
    <source>
        <dbReference type="Proteomes" id="UP000516160"/>
    </source>
</evidence>
<keyword evidence="4" id="KW-0175">Coiled coil</keyword>